<dbReference type="AlphaFoldDB" id="A0A8J3Z9U4"/>
<evidence type="ECO:0000313" key="1">
    <source>
        <dbReference type="EMBL" id="GIJ57575.1"/>
    </source>
</evidence>
<keyword evidence="2" id="KW-1185">Reference proteome</keyword>
<dbReference type="Proteomes" id="UP000612585">
    <property type="component" value="Unassembled WGS sequence"/>
</dbReference>
<comment type="caution">
    <text evidence="1">The sequence shown here is derived from an EMBL/GenBank/DDBJ whole genome shotgun (WGS) entry which is preliminary data.</text>
</comment>
<evidence type="ECO:0000313" key="2">
    <source>
        <dbReference type="Proteomes" id="UP000612585"/>
    </source>
</evidence>
<dbReference type="RefSeq" id="WP_203997024.1">
    <property type="nucleotide sequence ID" value="NZ_BOPG01000032.1"/>
</dbReference>
<proteinExistence type="predicted"/>
<accession>A0A8J3Z9U4</accession>
<organism evidence="1 2">
    <name type="scientific">Virgisporangium aurantiacum</name>
    <dbReference type="NCBI Taxonomy" id="175570"/>
    <lineage>
        <taxon>Bacteria</taxon>
        <taxon>Bacillati</taxon>
        <taxon>Actinomycetota</taxon>
        <taxon>Actinomycetes</taxon>
        <taxon>Micromonosporales</taxon>
        <taxon>Micromonosporaceae</taxon>
        <taxon>Virgisporangium</taxon>
    </lineage>
</organism>
<protein>
    <submittedName>
        <fullName evidence="1">Uncharacterized protein</fullName>
    </submittedName>
</protein>
<reference evidence="1" key="1">
    <citation type="submission" date="2021-01" db="EMBL/GenBank/DDBJ databases">
        <title>Whole genome shotgun sequence of Virgisporangium aurantiacum NBRC 16421.</title>
        <authorList>
            <person name="Komaki H."/>
            <person name="Tamura T."/>
        </authorList>
    </citation>
    <scope>NUCLEOTIDE SEQUENCE</scope>
    <source>
        <strain evidence="1">NBRC 16421</strain>
    </source>
</reference>
<dbReference type="EMBL" id="BOPG01000032">
    <property type="protein sequence ID" value="GIJ57575.1"/>
    <property type="molecule type" value="Genomic_DNA"/>
</dbReference>
<gene>
    <name evidence="1" type="ORF">Vau01_050910</name>
</gene>
<name>A0A8J3Z9U4_9ACTN</name>
<sequence length="74" mass="8021">MASIVLRVRLVTGDRLDVTYEESETSQETAVTENAISVLSDPSGVLRARHGDREVVIYGRGVAAIEIEPRGPVL</sequence>